<keyword evidence="1" id="KW-0472">Membrane</keyword>
<protein>
    <recommendedName>
        <fullName evidence="4">Cbb3-type cytochrome oxidase component FixQ</fullName>
    </recommendedName>
</protein>
<comment type="caution">
    <text evidence="2">The sequence shown here is derived from an EMBL/GenBank/DDBJ whole genome shotgun (WGS) entry which is preliminary data.</text>
</comment>
<evidence type="ECO:0000313" key="2">
    <source>
        <dbReference type="EMBL" id="MBK8573379.1"/>
    </source>
</evidence>
<evidence type="ECO:0008006" key="4">
    <source>
        <dbReference type="Google" id="ProtNLM"/>
    </source>
</evidence>
<proteinExistence type="predicted"/>
<dbReference type="EMBL" id="JADKCH010000017">
    <property type="protein sequence ID" value="MBK8573379.1"/>
    <property type="molecule type" value="Genomic_DNA"/>
</dbReference>
<gene>
    <name evidence="2" type="ORF">IPN91_12225</name>
</gene>
<dbReference type="AlphaFoldDB" id="A0A936K6Y6"/>
<evidence type="ECO:0000256" key="1">
    <source>
        <dbReference type="SAM" id="Phobius"/>
    </source>
</evidence>
<keyword evidence="1" id="KW-0812">Transmembrane</keyword>
<organism evidence="2 3">
    <name type="scientific">Candidatus Geothrix odensensis</name>
    <dbReference type="NCBI Taxonomy" id="2954440"/>
    <lineage>
        <taxon>Bacteria</taxon>
        <taxon>Pseudomonadati</taxon>
        <taxon>Acidobacteriota</taxon>
        <taxon>Holophagae</taxon>
        <taxon>Holophagales</taxon>
        <taxon>Holophagaceae</taxon>
        <taxon>Geothrix</taxon>
    </lineage>
</organism>
<sequence>MAPTDYTYPSVYFAYLFFALMFFLAVYFFFKSRRDGYWGEKGEEAKFQMFDEDKTPRSTP</sequence>
<keyword evidence="1" id="KW-1133">Transmembrane helix</keyword>
<accession>A0A936K6Y6</accession>
<reference evidence="2 3" key="1">
    <citation type="submission" date="2020-10" db="EMBL/GenBank/DDBJ databases">
        <title>Connecting structure to function with the recovery of over 1000 high-quality activated sludge metagenome-assembled genomes encoding full-length rRNA genes using long-read sequencing.</title>
        <authorList>
            <person name="Singleton C.M."/>
            <person name="Petriglieri F."/>
            <person name="Kristensen J.M."/>
            <person name="Kirkegaard R.H."/>
            <person name="Michaelsen T.Y."/>
            <person name="Andersen M.H."/>
            <person name="Karst S.M."/>
            <person name="Dueholm M.S."/>
            <person name="Nielsen P.H."/>
            <person name="Albertsen M."/>
        </authorList>
    </citation>
    <scope>NUCLEOTIDE SEQUENCE [LARGE SCALE GENOMIC DNA]</scope>
    <source>
        <strain evidence="2">OdNE_18-Q3-R46-58_MAXAC.008</strain>
    </source>
</reference>
<evidence type="ECO:0000313" key="3">
    <source>
        <dbReference type="Proteomes" id="UP000709959"/>
    </source>
</evidence>
<name>A0A936K6Y6_9BACT</name>
<feature type="transmembrane region" description="Helical" evidence="1">
    <location>
        <begin position="12"/>
        <end position="30"/>
    </location>
</feature>
<dbReference type="Proteomes" id="UP000709959">
    <property type="component" value="Unassembled WGS sequence"/>
</dbReference>